<feature type="region of interest" description="Disordered" evidence="1">
    <location>
        <begin position="606"/>
        <end position="646"/>
    </location>
</feature>
<feature type="compositionally biased region" description="Polar residues" evidence="1">
    <location>
        <begin position="34"/>
        <end position="43"/>
    </location>
</feature>
<dbReference type="InterPro" id="IPR035445">
    <property type="entry name" value="GYF-like_dom_sf"/>
</dbReference>
<feature type="compositionally biased region" description="Low complexity" evidence="1">
    <location>
        <begin position="853"/>
        <end position="868"/>
    </location>
</feature>
<feature type="compositionally biased region" description="Polar residues" evidence="1">
    <location>
        <begin position="665"/>
        <end position="680"/>
    </location>
</feature>
<proteinExistence type="predicted"/>
<dbReference type="PANTHER" id="PTHR14445">
    <property type="entry name" value="GRB10 INTERACTING GYF PROTEIN"/>
    <property type="match status" value="1"/>
</dbReference>
<feature type="compositionally biased region" description="Low complexity" evidence="1">
    <location>
        <begin position="972"/>
        <end position="991"/>
    </location>
</feature>
<evidence type="ECO:0000313" key="4">
    <source>
        <dbReference type="Proteomes" id="UP000886523"/>
    </source>
</evidence>
<feature type="compositionally biased region" description="Gly residues" evidence="1">
    <location>
        <begin position="181"/>
        <end position="192"/>
    </location>
</feature>
<dbReference type="CDD" id="cd00072">
    <property type="entry name" value="GYF"/>
    <property type="match status" value="1"/>
</dbReference>
<dbReference type="PROSITE" id="PS50829">
    <property type="entry name" value="GYF"/>
    <property type="match status" value="1"/>
</dbReference>
<protein>
    <recommendedName>
        <fullName evidence="2">GYF domain-containing protein</fullName>
    </recommendedName>
</protein>
<feature type="compositionally biased region" description="Polar residues" evidence="1">
    <location>
        <begin position="531"/>
        <end position="543"/>
    </location>
</feature>
<feature type="region of interest" description="Disordered" evidence="1">
    <location>
        <begin position="662"/>
        <end position="750"/>
    </location>
</feature>
<feature type="compositionally biased region" description="Low complexity" evidence="1">
    <location>
        <begin position="632"/>
        <end position="646"/>
    </location>
</feature>
<feature type="compositionally biased region" description="Basic and acidic residues" evidence="1">
    <location>
        <begin position="84"/>
        <end position="96"/>
    </location>
</feature>
<dbReference type="Proteomes" id="UP000886523">
    <property type="component" value="Unassembled WGS sequence"/>
</dbReference>
<keyword evidence="4" id="KW-1185">Reference proteome</keyword>
<dbReference type="SMART" id="SM00444">
    <property type="entry name" value="GYF"/>
    <property type="match status" value="1"/>
</dbReference>
<dbReference type="InterPro" id="IPR051640">
    <property type="entry name" value="GRB10-interact_GYF"/>
</dbReference>
<dbReference type="OrthoDB" id="6415790at2759"/>
<dbReference type="InterPro" id="IPR003169">
    <property type="entry name" value="GYF"/>
</dbReference>
<feature type="region of interest" description="Disordered" evidence="1">
    <location>
        <begin position="145"/>
        <end position="268"/>
    </location>
</feature>
<feature type="compositionally biased region" description="Basic and acidic residues" evidence="1">
    <location>
        <begin position="520"/>
        <end position="530"/>
    </location>
</feature>
<feature type="region of interest" description="Disordered" evidence="1">
    <location>
        <begin position="466"/>
        <end position="543"/>
    </location>
</feature>
<feature type="compositionally biased region" description="Pro residues" evidence="1">
    <location>
        <begin position="891"/>
        <end position="900"/>
    </location>
</feature>
<dbReference type="Gene3D" id="3.30.1490.40">
    <property type="match status" value="1"/>
</dbReference>
<dbReference type="GO" id="GO:0005829">
    <property type="term" value="C:cytosol"/>
    <property type="evidence" value="ECO:0007669"/>
    <property type="project" value="TreeGrafter"/>
</dbReference>
<feature type="compositionally biased region" description="Basic and acidic residues" evidence="1">
    <location>
        <begin position="923"/>
        <end position="944"/>
    </location>
</feature>
<feature type="compositionally biased region" description="Basic and acidic residues" evidence="1">
    <location>
        <begin position="298"/>
        <end position="309"/>
    </location>
</feature>
<organism evidence="3 4">
    <name type="scientific">Hydnum rufescens UP504</name>
    <dbReference type="NCBI Taxonomy" id="1448309"/>
    <lineage>
        <taxon>Eukaryota</taxon>
        <taxon>Fungi</taxon>
        <taxon>Dikarya</taxon>
        <taxon>Basidiomycota</taxon>
        <taxon>Agaricomycotina</taxon>
        <taxon>Agaricomycetes</taxon>
        <taxon>Cantharellales</taxon>
        <taxon>Hydnaceae</taxon>
        <taxon>Hydnum</taxon>
    </lineage>
</organism>
<feature type="compositionally biased region" description="Polar residues" evidence="1">
    <location>
        <begin position="148"/>
        <end position="161"/>
    </location>
</feature>
<feature type="region of interest" description="Disordered" evidence="1">
    <location>
        <begin position="288"/>
        <end position="375"/>
    </location>
</feature>
<dbReference type="PANTHER" id="PTHR14445:SF36">
    <property type="entry name" value="FI03272P-RELATED"/>
    <property type="match status" value="1"/>
</dbReference>
<feature type="compositionally biased region" description="Polar residues" evidence="1">
    <location>
        <begin position="734"/>
        <end position="747"/>
    </location>
</feature>
<evidence type="ECO:0000256" key="1">
    <source>
        <dbReference type="SAM" id="MobiDB-lite"/>
    </source>
</evidence>
<feature type="region of interest" description="Disordered" evidence="1">
    <location>
        <begin position="923"/>
        <end position="1019"/>
    </location>
</feature>
<evidence type="ECO:0000313" key="3">
    <source>
        <dbReference type="EMBL" id="KAF9510401.1"/>
    </source>
</evidence>
<name>A0A9P6AR67_9AGAM</name>
<gene>
    <name evidence="3" type="ORF">BS47DRAFT_1487498</name>
</gene>
<reference evidence="3" key="1">
    <citation type="journal article" date="2020" name="Nat. Commun.">
        <title>Large-scale genome sequencing of mycorrhizal fungi provides insights into the early evolution of symbiotic traits.</title>
        <authorList>
            <person name="Miyauchi S."/>
            <person name="Kiss E."/>
            <person name="Kuo A."/>
            <person name="Drula E."/>
            <person name="Kohler A."/>
            <person name="Sanchez-Garcia M."/>
            <person name="Morin E."/>
            <person name="Andreopoulos B."/>
            <person name="Barry K.W."/>
            <person name="Bonito G."/>
            <person name="Buee M."/>
            <person name="Carver A."/>
            <person name="Chen C."/>
            <person name="Cichocki N."/>
            <person name="Clum A."/>
            <person name="Culley D."/>
            <person name="Crous P.W."/>
            <person name="Fauchery L."/>
            <person name="Girlanda M."/>
            <person name="Hayes R.D."/>
            <person name="Keri Z."/>
            <person name="LaButti K."/>
            <person name="Lipzen A."/>
            <person name="Lombard V."/>
            <person name="Magnuson J."/>
            <person name="Maillard F."/>
            <person name="Murat C."/>
            <person name="Nolan M."/>
            <person name="Ohm R.A."/>
            <person name="Pangilinan J."/>
            <person name="Pereira M.F."/>
            <person name="Perotto S."/>
            <person name="Peter M."/>
            <person name="Pfister S."/>
            <person name="Riley R."/>
            <person name="Sitrit Y."/>
            <person name="Stielow J.B."/>
            <person name="Szollosi G."/>
            <person name="Zifcakova L."/>
            <person name="Stursova M."/>
            <person name="Spatafora J.W."/>
            <person name="Tedersoo L."/>
            <person name="Vaario L.M."/>
            <person name="Yamada A."/>
            <person name="Yan M."/>
            <person name="Wang P."/>
            <person name="Xu J."/>
            <person name="Bruns T."/>
            <person name="Baldrian P."/>
            <person name="Vilgalys R."/>
            <person name="Dunand C."/>
            <person name="Henrissat B."/>
            <person name="Grigoriev I.V."/>
            <person name="Hibbett D."/>
            <person name="Nagy L.G."/>
            <person name="Martin F.M."/>
        </authorList>
    </citation>
    <scope>NUCLEOTIDE SEQUENCE</scope>
    <source>
        <strain evidence="3">UP504</strain>
    </source>
</reference>
<comment type="caution">
    <text evidence="3">The sequence shown here is derived from an EMBL/GenBank/DDBJ whole genome shotgun (WGS) entry which is preliminary data.</text>
</comment>
<feature type="compositionally biased region" description="Polar residues" evidence="1">
    <location>
        <begin position="203"/>
        <end position="219"/>
    </location>
</feature>
<accession>A0A9P6AR67</accession>
<dbReference type="EMBL" id="MU129017">
    <property type="protein sequence ID" value="KAF9510401.1"/>
    <property type="molecule type" value="Genomic_DNA"/>
</dbReference>
<dbReference type="Pfam" id="PF02213">
    <property type="entry name" value="GYF"/>
    <property type="match status" value="1"/>
</dbReference>
<feature type="compositionally biased region" description="Polar residues" evidence="1">
    <location>
        <begin position="869"/>
        <end position="878"/>
    </location>
</feature>
<feature type="compositionally biased region" description="Polar residues" evidence="1">
    <location>
        <begin position="689"/>
        <end position="710"/>
    </location>
</feature>
<feature type="domain" description="GYF" evidence="2">
    <location>
        <begin position="388"/>
        <end position="443"/>
    </location>
</feature>
<dbReference type="SUPFAM" id="SSF55277">
    <property type="entry name" value="GYF domain"/>
    <property type="match status" value="1"/>
</dbReference>
<evidence type="ECO:0000259" key="2">
    <source>
        <dbReference type="PROSITE" id="PS50829"/>
    </source>
</evidence>
<feature type="compositionally biased region" description="Pro residues" evidence="1">
    <location>
        <begin position="466"/>
        <end position="476"/>
    </location>
</feature>
<feature type="region of interest" description="Disordered" evidence="1">
    <location>
        <begin position="853"/>
        <end position="901"/>
    </location>
</feature>
<feature type="compositionally biased region" description="Basic and acidic residues" evidence="1">
    <location>
        <begin position="1001"/>
        <end position="1012"/>
    </location>
</feature>
<feature type="region of interest" description="Disordered" evidence="1">
    <location>
        <begin position="1"/>
        <end position="96"/>
    </location>
</feature>
<sequence>MSSTAPLQFAPEWLKPRKTSRQPSISGVAANPALSGTVSNSDSAIEEDNARKDPTSHLPHTPTTYSSLLTGRASPGGTFGDVSSRPDSETHPFRYSKEQMLQVWRDGGGRGALNLEVERWPGVVREAGSEPISLKEWTGEEKKLFSQPLHSSHVSTYNPNHGLSGRRHPQAHGATPISTSVGGGRGAFGGGMASPRDGRLGHNGNTTLGSPVSGSNIASSLGRRRKDDNGVALYRPRQLSISSSNGGVLLGNPSLPSPRPKPGFEGVLGDSWIKKKVSDKPRILTETLEDADAGIVESNEKDPGGKDLPAESSADALSNNPDDERLEESPHSFQTHEINPLDTYPEESQSGASFGSRFPAPSSEPDPILRQSADIGLPPGVPIFRNEEVLWRYKDPSGQIQGPFPAATMQTWFESNYFTPDLLIQRYRPLWDQTNPNAFEPLADYRKKLLPSLELQIFSRGMELAPPLPPNLPTPMPSSTVDNIRESSLLPPNSSPMDPLPHSFNSPRQFHGAAGSFGVSDHHTSGDTHSNDTAYSGTASSAHASPAFSNTLAQGYGNDSSQASLVDASPVSVHVSASGSAIGEERQRQEREEFFKLLRERELATGTVTGSGPLRSASVAAPRSPLYSTAGPSTSQQASYSPQQPSYLQSVNVASSNAGPRLAQGQYQQRPQNPSSLPSSPFQPKPPNAWQQASPAQFVRQTPPHQTSFSQDERDVPANDSSPWNDSGPRDSFTRQPHVNAGSNSRNNKIKIHKDSILHGDLHHICFSTNGFVDPRSDLPAQDTLVDNSFASSSPVVALPLPLATAPQGSNDLPMRSVVPPFEENAARRTVDQVVEEQVPVPASLPTKLASTVTVTTKPTRTQKTSTPATSSIPSKSEPSVPVAQNAVPEVPDPVAPPKPAWSAVSPIVAGGPSVGTSLREIQEAEAKRSEARKAAEREKEKALRAANPVSLPAEDLPKSTSWGLLQAGQRSAAPAPSTSATPTPAWSSASGVKATSSKRTMKEIQEEEEKRKKALAARDAASGLSEGAFVSRRWQESTLRIMLNHATLHRDLGLGLPSGPVAKLSRPLQRRHQPLQLRKLVPQHLHRLASKKVDDKIPPSPDFVKWVKEALRGLNGVNVDEFITMLFDFSIDPDTSTIEIISEFVYANSSTLDGRRFASEFVAKRKADATSRVGKIPAGKPISIAEVVKTQPKPVQAEWAYKLVKKKGKRA</sequence>
<dbReference type="AlphaFoldDB" id="A0A9P6AR67"/>